<reference evidence="4 5" key="1">
    <citation type="submission" date="2016-12" db="EMBL/GenBank/DDBJ databases">
        <title>Isolation and genomic insights into novel planktonic Zetaproteobacteria from stratified waters of the Chesapeake Bay.</title>
        <authorList>
            <person name="McAllister S.M."/>
            <person name="Kato S."/>
            <person name="Chan C.S."/>
            <person name="Chiu B.K."/>
            <person name="Field E.K."/>
        </authorList>
    </citation>
    <scope>NUCLEOTIDE SEQUENCE [LARGE SCALE GENOMIC DNA]</scope>
    <source>
        <strain evidence="4 5">CP-5</strain>
    </source>
</reference>
<evidence type="ECO:0000313" key="4">
    <source>
        <dbReference type="EMBL" id="ATX80454.1"/>
    </source>
</evidence>
<dbReference type="PANTHER" id="PTHR43584:SF8">
    <property type="entry name" value="N-ACETYLMURAMATE ALPHA-1-PHOSPHATE URIDYLYLTRANSFERASE"/>
    <property type="match status" value="1"/>
</dbReference>
<dbReference type="Proteomes" id="UP000231701">
    <property type="component" value="Chromosome"/>
</dbReference>
<accession>A0A2K8L665</accession>
<keyword evidence="2 4" id="KW-0548">Nucleotidyltransferase</keyword>
<dbReference type="AlphaFoldDB" id="A0A2K8L665"/>
<dbReference type="RefSeq" id="WP_100278218.1">
    <property type="nucleotide sequence ID" value="NZ_CP018799.1"/>
</dbReference>
<dbReference type="SUPFAM" id="SSF53448">
    <property type="entry name" value="Nucleotide-diphospho-sugar transferases"/>
    <property type="match status" value="1"/>
</dbReference>
<gene>
    <name evidence="4" type="ORF">Ga0123461_2048</name>
</gene>
<protein>
    <submittedName>
        <fullName evidence="4">MurNAc alpha-1-phosphate uridylyltransferase</fullName>
        <ecNumber evidence="4">2.7.7.-</ecNumber>
    </submittedName>
</protein>
<dbReference type="OrthoDB" id="9788272at2"/>
<sequence length="225" mass="24514">MAIDRAVVLAAGLGTRLKWLTDSRPKALMQVRGEPVIAHVIRSLVSQGISDIAVNAHHHAEALKAYLGDGSRFGCRIRISYEPVLLDSGGGVKQALGFLPGSGPVAVCNADVLSDFDIRHLSEIVPQGGAAIGLVENPRHHPIGDFALSRGRVVAEGNNRLTFSGISLWHENAFEEYEEGAIFSLVEPMRKLIADGHCTGMRHNGYWFDIGRPSDLMRANRLFDR</sequence>
<evidence type="ECO:0000313" key="5">
    <source>
        <dbReference type="Proteomes" id="UP000231701"/>
    </source>
</evidence>
<dbReference type="InterPro" id="IPR005835">
    <property type="entry name" value="NTP_transferase_dom"/>
</dbReference>
<dbReference type="GO" id="GO:0016779">
    <property type="term" value="F:nucleotidyltransferase activity"/>
    <property type="evidence" value="ECO:0007669"/>
    <property type="project" value="UniProtKB-KW"/>
</dbReference>
<evidence type="ECO:0000256" key="1">
    <source>
        <dbReference type="ARBA" id="ARBA00022679"/>
    </source>
</evidence>
<dbReference type="KEGG" id="maes:Ga0123461_2048"/>
<dbReference type="InterPro" id="IPR050065">
    <property type="entry name" value="GlmU-like"/>
</dbReference>
<feature type="domain" description="Nucleotidyl transferase" evidence="3">
    <location>
        <begin position="6"/>
        <end position="121"/>
    </location>
</feature>
<dbReference type="EC" id="2.7.7.-" evidence="4"/>
<name>A0A2K8L665_MARES</name>
<proteinExistence type="predicted"/>
<dbReference type="Pfam" id="PF00483">
    <property type="entry name" value="NTP_transferase"/>
    <property type="match status" value="1"/>
</dbReference>
<dbReference type="Gene3D" id="3.90.550.10">
    <property type="entry name" value="Spore Coat Polysaccharide Biosynthesis Protein SpsA, Chain A"/>
    <property type="match status" value="1"/>
</dbReference>
<keyword evidence="1 4" id="KW-0808">Transferase</keyword>
<dbReference type="CDD" id="cd06422">
    <property type="entry name" value="NTP_transferase_like_1"/>
    <property type="match status" value="1"/>
</dbReference>
<keyword evidence="5" id="KW-1185">Reference proteome</keyword>
<dbReference type="InterPro" id="IPR029044">
    <property type="entry name" value="Nucleotide-diphossugar_trans"/>
</dbReference>
<evidence type="ECO:0000259" key="3">
    <source>
        <dbReference type="Pfam" id="PF00483"/>
    </source>
</evidence>
<dbReference type="PANTHER" id="PTHR43584">
    <property type="entry name" value="NUCLEOTIDYL TRANSFERASE"/>
    <property type="match status" value="1"/>
</dbReference>
<evidence type="ECO:0000256" key="2">
    <source>
        <dbReference type="ARBA" id="ARBA00022695"/>
    </source>
</evidence>
<dbReference type="EMBL" id="CP018799">
    <property type="protein sequence ID" value="ATX80454.1"/>
    <property type="molecule type" value="Genomic_DNA"/>
</dbReference>
<organism evidence="4 5">
    <name type="scientific">Mariprofundus aestuarium</name>
    <dbReference type="NCBI Taxonomy" id="1921086"/>
    <lineage>
        <taxon>Bacteria</taxon>
        <taxon>Pseudomonadati</taxon>
        <taxon>Pseudomonadota</taxon>
        <taxon>Candidatius Mariprofundia</taxon>
        <taxon>Mariprofundales</taxon>
        <taxon>Mariprofundaceae</taxon>
        <taxon>Mariprofundus</taxon>
    </lineage>
</organism>